<organism evidence="2 3">
    <name type="scientific">Halteria grandinella</name>
    <dbReference type="NCBI Taxonomy" id="5974"/>
    <lineage>
        <taxon>Eukaryota</taxon>
        <taxon>Sar</taxon>
        <taxon>Alveolata</taxon>
        <taxon>Ciliophora</taxon>
        <taxon>Intramacronucleata</taxon>
        <taxon>Spirotrichea</taxon>
        <taxon>Stichotrichia</taxon>
        <taxon>Sporadotrichida</taxon>
        <taxon>Halteriidae</taxon>
        <taxon>Halteria</taxon>
    </lineage>
</organism>
<dbReference type="AlphaFoldDB" id="A0A8J8SUW3"/>
<evidence type="ECO:0000313" key="3">
    <source>
        <dbReference type="Proteomes" id="UP000785679"/>
    </source>
</evidence>
<protein>
    <submittedName>
        <fullName evidence="2">Uncharacterized protein</fullName>
    </submittedName>
</protein>
<feature type="region of interest" description="Disordered" evidence="1">
    <location>
        <begin position="60"/>
        <end position="96"/>
    </location>
</feature>
<accession>A0A8J8SUW3</accession>
<evidence type="ECO:0000256" key="1">
    <source>
        <dbReference type="SAM" id="MobiDB-lite"/>
    </source>
</evidence>
<comment type="caution">
    <text evidence="2">The sequence shown here is derived from an EMBL/GenBank/DDBJ whole genome shotgun (WGS) entry which is preliminary data.</text>
</comment>
<name>A0A8J8SUW3_HALGN</name>
<evidence type="ECO:0000313" key="2">
    <source>
        <dbReference type="EMBL" id="TNV71585.1"/>
    </source>
</evidence>
<reference evidence="2" key="1">
    <citation type="submission" date="2019-06" db="EMBL/GenBank/DDBJ databases">
        <authorList>
            <person name="Zheng W."/>
        </authorList>
    </citation>
    <scope>NUCLEOTIDE SEQUENCE</scope>
    <source>
        <strain evidence="2">QDHG01</strain>
    </source>
</reference>
<dbReference type="Proteomes" id="UP000785679">
    <property type="component" value="Unassembled WGS sequence"/>
</dbReference>
<keyword evidence="3" id="KW-1185">Reference proteome</keyword>
<gene>
    <name evidence="2" type="ORF">FGO68_gene15029</name>
</gene>
<sequence>MNEEKIDISNRSQVKAIIDTWVDRNAISAFVSAIVVPRLQYVFSGCFRTRSQFLPERKEISQPVKSAKPISNPQARTCTDPESILAGQGLPRTGMTPEVRKRLVRQQFFETYRGSLRTEMENEIGPAHHVRAGPS</sequence>
<proteinExistence type="predicted"/>
<dbReference type="EMBL" id="RRYP01029745">
    <property type="protein sequence ID" value="TNV71585.1"/>
    <property type="molecule type" value="Genomic_DNA"/>
</dbReference>